<dbReference type="OrthoDB" id="5501404at2"/>
<protein>
    <submittedName>
        <fullName evidence="1">Uncharacterized protein</fullName>
    </submittedName>
</protein>
<evidence type="ECO:0000313" key="2">
    <source>
        <dbReference type="Proteomes" id="UP000298284"/>
    </source>
</evidence>
<dbReference type="RefSeq" id="WP_135529701.1">
    <property type="nucleotide sequence ID" value="NZ_SRKZ01000002.1"/>
</dbReference>
<dbReference type="EMBL" id="SRKZ01000002">
    <property type="protein sequence ID" value="TGD81294.1"/>
    <property type="molecule type" value="Genomic_DNA"/>
</dbReference>
<accession>A0A4Z0MP31</accession>
<organism evidence="1 2">
    <name type="scientific">Hymenobacter wooponensis</name>
    <dbReference type="NCBI Taxonomy" id="1525360"/>
    <lineage>
        <taxon>Bacteria</taxon>
        <taxon>Pseudomonadati</taxon>
        <taxon>Bacteroidota</taxon>
        <taxon>Cytophagia</taxon>
        <taxon>Cytophagales</taxon>
        <taxon>Hymenobacteraceae</taxon>
        <taxon>Hymenobacter</taxon>
    </lineage>
</organism>
<name>A0A4Z0MP31_9BACT</name>
<keyword evidence="2" id="KW-1185">Reference proteome</keyword>
<sequence>MNTYFPSQNGERVNDLLSSSPFADESEEEFADVRYEDLLPLQESFGVDMESPFLSELESNGEVHPMPNPLAEQMVSMLAELHDHEFNEALFELANEFEDVAATRFAHEAGEYSLRTVSELRNHAAPLIYELETMISNMATEMEREDMGSKSEAELEQFFDRYLVDHEGFSPRFEQFFGKVFRVVKNVAKKAIDLGKKGIAGAVDLAKKGIAFAGKFLPIGLIMKKLGALVKPLVHKVINFAINRLPIVLRPIAKQFVNKLMNRESFETEGTYATEAYETEAEAEQPTTYEINEIQMEFNARATNLLFAETEQESEATVNNYLQENEQPQSEDEAGTLDAARERFVQELSELKDGEDPTPAIQRFIPALLPILKVAITIIGRDKVVNFLGGLVSQLVGKILGNTLKTHHRALGNAIADIGMSMISLETPGLQPDRLAYEAYASTVEEILTEIGSRPENYTAEPEVVQSLVSEAFETAVANNFPTSMMKAALRQASGNGMWYKMPRAKRFYRKYSTVFNVVIDARTAQQVKSFKGQSLASFFKDKLGLPMGKPVQAKVHLYEAIRYTKLSIISRLEKLPGLGSSNWSAYCQLHPLTPTAAALLLKEPGLGRDVDARFLQSRNLISTGQRFYFLEIPGAKVHPPYGAGKVNRPPVPVTPGTPWTPPKVEPVIPRSSDAQCVLNFLKSEIRFNFFFSGEDARAIGQKLGSGDYLSAVGTIRNVVRDILTNTLLRNVPHKVKFVHEAMPELYLENFEPAQEQFLGGVARAAGGMLVKFGKDALVKVVEKLINKFADIVYNSIITYLKSRKQEFVTASANQSGVTVKVIFSNVPIMSKLRLVISAMKGTTNLGDLADFVLPSLPTPSIMIVGGRQFD</sequence>
<evidence type="ECO:0000313" key="1">
    <source>
        <dbReference type="EMBL" id="TGD81294.1"/>
    </source>
</evidence>
<proteinExistence type="predicted"/>
<dbReference type="Proteomes" id="UP000298284">
    <property type="component" value="Unassembled WGS sequence"/>
</dbReference>
<dbReference type="AlphaFoldDB" id="A0A4Z0MP31"/>
<gene>
    <name evidence="1" type="ORF">EU557_06925</name>
</gene>
<comment type="caution">
    <text evidence="1">The sequence shown here is derived from an EMBL/GenBank/DDBJ whole genome shotgun (WGS) entry which is preliminary data.</text>
</comment>
<reference evidence="1 2" key="1">
    <citation type="submission" date="2019-04" db="EMBL/GenBank/DDBJ databases">
        <authorList>
            <person name="Feng G."/>
            <person name="Zhang J."/>
            <person name="Zhu H."/>
        </authorList>
    </citation>
    <scope>NUCLEOTIDE SEQUENCE [LARGE SCALE GENOMIC DNA]</scope>
    <source>
        <strain evidence="1 2">JCM 19491</strain>
    </source>
</reference>